<feature type="compositionally biased region" description="Basic residues" evidence="6">
    <location>
        <begin position="493"/>
        <end position="512"/>
    </location>
</feature>
<dbReference type="PROSITE" id="PS50294">
    <property type="entry name" value="WD_REPEATS_REGION"/>
    <property type="match status" value="1"/>
</dbReference>
<dbReference type="Proteomes" id="UP001374579">
    <property type="component" value="Unassembled WGS sequence"/>
</dbReference>
<evidence type="ECO:0000256" key="3">
    <source>
        <dbReference type="ARBA" id="ARBA00022737"/>
    </source>
</evidence>
<dbReference type="PANTHER" id="PTHR44040">
    <property type="entry name" value="RETINOBLASTOMA-BINDING PROTEIN 5"/>
    <property type="match status" value="1"/>
</dbReference>
<keyword evidence="2 5" id="KW-0853">WD repeat</keyword>
<name>A0AAN9BIX7_9CAEN</name>
<dbReference type="InterPro" id="IPR015943">
    <property type="entry name" value="WD40/YVTN_repeat-like_dom_sf"/>
</dbReference>
<evidence type="ECO:0000256" key="5">
    <source>
        <dbReference type="PROSITE-ProRule" id="PRU00221"/>
    </source>
</evidence>
<dbReference type="SUPFAM" id="SSF117289">
    <property type="entry name" value="Nucleoporin domain"/>
    <property type="match status" value="1"/>
</dbReference>
<proteinExistence type="predicted"/>
<keyword evidence="3" id="KW-0677">Repeat</keyword>
<evidence type="ECO:0000256" key="1">
    <source>
        <dbReference type="ARBA" id="ARBA00004123"/>
    </source>
</evidence>
<evidence type="ECO:0000313" key="8">
    <source>
        <dbReference type="Proteomes" id="UP001374579"/>
    </source>
</evidence>
<accession>A0AAN9BIX7</accession>
<dbReference type="InterPro" id="IPR019775">
    <property type="entry name" value="WD40_repeat_CS"/>
</dbReference>
<dbReference type="PROSITE" id="PS00678">
    <property type="entry name" value="WD_REPEATS_1"/>
    <property type="match status" value="1"/>
</dbReference>
<dbReference type="InterPro" id="IPR037850">
    <property type="entry name" value="RBBP5/Swd1"/>
</dbReference>
<dbReference type="Gene3D" id="2.130.10.10">
    <property type="entry name" value="YVTN repeat-like/Quinoprotein amine dehydrogenase"/>
    <property type="match status" value="1"/>
</dbReference>
<sequence length="522" mass="58175">MNLELLESFGQNYPEDFDGTLDCVSIAVTCAFNRQGTLFAVGCNDGRIVMWDFLTRGIAKVINAHVHPVCSLSWNRNGRKLLSAATDNTVSVWDVLSGDNEKIFRFPSPVMKVQFHPRDSNLFLVCPLKHAAVLMHVQGSHRVIPLDDNDLNIIAAFDRRGKYVYTGNAKGRILAFKTDDLELAASFRVTTGTLNTTAIKSIEFARRGECFLVNSADRIIRVYESREVLTCGKDGEPEPIQKLQDLVNKTLWKKCCFSGDGEFIVAGSARQHSLYIWEKSVGNLVKILHGTKGELLLDVVWHPVRPIIASISSGLVSIWAQNQVENWSAFAPDFKELEENVEYDERESEFDLDDEDKEKVDVKGPDEEDLEVDVVTEEPIQAFMSSDEEGEDKEALMFLPVSPDIEEPEEAWQGEGPTRVGGLSAPSIVKAPEDGAAPPPPVERKRSHGSTDSTSTKKKRVKPVEVTLPDAPTDEVHPLLTAGAKKNPDSKSQPRKTRPQKSRSTRPEKRHRDRDSLDSQPS</sequence>
<reference evidence="7 8" key="1">
    <citation type="submission" date="2024-02" db="EMBL/GenBank/DDBJ databases">
        <title>Chromosome-scale genome assembly of the rough periwinkle Littorina saxatilis.</title>
        <authorList>
            <person name="De Jode A."/>
            <person name="Faria R."/>
            <person name="Formenti G."/>
            <person name="Sims Y."/>
            <person name="Smith T.P."/>
            <person name="Tracey A."/>
            <person name="Wood J.M.D."/>
            <person name="Zagrodzka Z.B."/>
            <person name="Johannesson K."/>
            <person name="Butlin R.K."/>
            <person name="Leder E.H."/>
        </authorList>
    </citation>
    <scope>NUCLEOTIDE SEQUENCE [LARGE SCALE GENOMIC DNA]</scope>
    <source>
        <strain evidence="7">Snail1</strain>
        <tissue evidence="7">Muscle</tissue>
    </source>
</reference>
<dbReference type="EMBL" id="JBAMIC010000007">
    <property type="protein sequence ID" value="KAK7106387.1"/>
    <property type="molecule type" value="Genomic_DNA"/>
</dbReference>
<keyword evidence="8" id="KW-1185">Reference proteome</keyword>
<evidence type="ECO:0008006" key="9">
    <source>
        <dbReference type="Google" id="ProtNLM"/>
    </source>
</evidence>
<feature type="compositionally biased region" description="Basic and acidic residues" evidence="6">
    <location>
        <begin position="513"/>
        <end position="522"/>
    </location>
</feature>
<comment type="caution">
    <text evidence="7">The sequence shown here is derived from an EMBL/GenBank/DDBJ whole genome shotgun (WGS) entry which is preliminary data.</text>
</comment>
<evidence type="ECO:0000313" key="7">
    <source>
        <dbReference type="EMBL" id="KAK7106387.1"/>
    </source>
</evidence>
<evidence type="ECO:0000256" key="4">
    <source>
        <dbReference type="ARBA" id="ARBA00023242"/>
    </source>
</evidence>
<feature type="repeat" description="WD" evidence="5">
    <location>
        <begin position="62"/>
        <end position="103"/>
    </location>
</feature>
<dbReference type="SMART" id="SM00320">
    <property type="entry name" value="WD40"/>
    <property type="match status" value="5"/>
</dbReference>
<feature type="region of interest" description="Disordered" evidence="6">
    <location>
        <begin position="345"/>
        <end position="368"/>
    </location>
</feature>
<protein>
    <recommendedName>
        <fullName evidence="9">Retinoblastoma-binding protein 5</fullName>
    </recommendedName>
</protein>
<gene>
    <name evidence="7" type="ORF">V1264_017651</name>
</gene>
<keyword evidence="4" id="KW-0539">Nucleus</keyword>
<dbReference type="InterPro" id="IPR001680">
    <property type="entry name" value="WD40_rpt"/>
</dbReference>
<organism evidence="7 8">
    <name type="scientific">Littorina saxatilis</name>
    <dbReference type="NCBI Taxonomy" id="31220"/>
    <lineage>
        <taxon>Eukaryota</taxon>
        <taxon>Metazoa</taxon>
        <taxon>Spiralia</taxon>
        <taxon>Lophotrochozoa</taxon>
        <taxon>Mollusca</taxon>
        <taxon>Gastropoda</taxon>
        <taxon>Caenogastropoda</taxon>
        <taxon>Littorinimorpha</taxon>
        <taxon>Littorinoidea</taxon>
        <taxon>Littorinidae</taxon>
        <taxon>Littorina</taxon>
    </lineage>
</organism>
<dbReference type="GO" id="GO:0048188">
    <property type="term" value="C:Set1C/COMPASS complex"/>
    <property type="evidence" value="ECO:0007669"/>
    <property type="project" value="InterPro"/>
</dbReference>
<evidence type="ECO:0000256" key="2">
    <source>
        <dbReference type="ARBA" id="ARBA00022574"/>
    </source>
</evidence>
<dbReference type="PANTHER" id="PTHR44040:SF1">
    <property type="entry name" value="RETINOBLASTOMA-BINDING PROTEIN 5"/>
    <property type="match status" value="1"/>
</dbReference>
<dbReference type="Pfam" id="PF00400">
    <property type="entry name" value="WD40"/>
    <property type="match status" value="2"/>
</dbReference>
<evidence type="ECO:0000256" key="6">
    <source>
        <dbReference type="SAM" id="MobiDB-lite"/>
    </source>
</evidence>
<feature type="compositionally biased region" description="Acidic residues" evidence="6">
    <location>
        <begin position="345"/>
        <end position="356"/>
    </location>
</feature>
<feature type="region of interest" description="Disordered" evidence="6">
    <location>
        <begin position="406"/>
        <end position="522"/>
    </location>
</feature>
<dbReference type="PROSITE" id="PS50082">
    <property type="entry name" value="WD_REPEATS_2"/>
    <property type="match status" value="1"/>
</dbReference>
<comment type="subcellular location">
    <subcellularLocation>
        <location evidence="1">Nucleus</location>
    </subcellularLocation>
</comment>
<dbReference type="AlphaFoldDB" id="A0AAN9BIX7"/>